<dbReference type="KEGG" id="rlc:K227x_16910"/>
<protein>
    <recommendedName>
        <fullName evidence="2">Ice-binding protein C-terminal domain-containing protein</fullName>
    </recommendedName>
</protein>
<dbReference type="Pfam" id="PF07589">
    <property type="entry name" value="PEP-CTERM"/>
    <property type="match status" value="1"/>
</dbReference>
<dbReference type="EMBL" id="CP036525">
    <property type="protein sequence ID" value="QDT03309.1"/>
    <property type="molecule type" value="Genomic_DNA"/>
</dbReference>
<feature type="signal peptide" evidence="1">
    <location>
        <begin position="1"/>
        <end position="19"/>
    </location>
</feature>
<proteinExistence type="predicted"/>
<evidence type="ECO:0000259" key="2">
    <source>
        <dbReference type="Pfam" id="PF07589"/>
    </source>
</evidence>
<feature type="chain" id="PRO_5021975659" description="Ice-binding protein C-terminal domain-containing protein" evidence="1">
    <location>
        <begin position="20"/>
        <end position="230"/>
    </location>
</feature>
<sequence length="230" mass="24441" precursor="true">MLRSVALLLCLVLTARAHADLVFFEDVGTTASSSGQTIASYSGFTSSLVFEGSIPASTVITPSAQQSSGYAGASGGSQFGLLESSGQATDLIIRGIDTTLYVPNSFDLSFGLRKSLPVGFSRPLLIFATTNDVDFSLVDQPFTLSNSNWQQYTGIGLDLPSSTNLSLYISKSPGVIAGIDVFVDDIRLDAVTAVPEPSSFTLAFIGAATVLVRRKRQQRIGGQKTRRTKR</sequence>
<keyword evidence="1" id="KW-0732">Signal</keyword>
<dbReference type="InterPro" id="IPR013424">
    <property type="entry name" value="Ice-binding_C"/>
</dbReference>
<feature type="domain" description="Ice-binding protein C-terminal" evidence="2">
    <location>
        <begin position="193"/>
        <end position="215"/>
    </location>
</feature>
<reference evidence="3 4" key="1">
    <citation type="submission" date="2019-02" db="EMBL/GenBank/DDBJ databases">
        <title>Deep-cultivation of Planctomycetes and their phenomic and genomic characterization uncovers novel biology.</title>
        <authorList>
            <person name="Wiegand S."/>
            <person name="Jogler M."/>
            <person name="Boedeker C."/>
            <person name="Pinto D."/>
            <person name="Vollmers J."/>
            <person name="Rivas-Marin E."/>
            <person name="Kohn T."/>
            <person name="Peeters S.H."/>
            <person name="Heuer A."/>
            <person name="Rast P."/>
            <person name="Oberbeckmann S."/>
            <person name="Bunk B."/>
            <person name="Jeske O."/>
            <person name="Meyerdierks A."/>
            <person name="Storesund J.E."/>
            <person name="Kallscheuer N."/>
            <person name="Luecker S."/>
            <person name="Lage O.M."/>
            <person name="Pohl T."/>
            <person name="Merkel B.J."/>
            <person name="Hornburger P."/>
            <person name="Mueller R.-W."/>
            <person name="Bruemmer F."/>
            <person name="Labrenz M."/>
            <person name="Spormann A.M."/>
            <person name="Op den Camp H."/>
            <person name="Overmann J."/>
            <person name="Amann R."/>
            <person name="Jetten M.S.M."/>
            <person name="Mascher T."/>
            <person name="Medema M.H."/>
            <person name="Devos D.P."/>
            <person name="Kaster A.-K."/>
            <person name="Ovreas L."/>
            <person name="Rohde M."/>
            <person name="Galperin M.Y."/>
            <person name="Jogler C."/>
        </authorList>
    </citation>
    <scope>NUCLEOTIDE SEQUENCE [LARGE SCALE GENOMIC DNA]</scope>
    <source>
        <strain evidence="3 4">K22_7</strain>
    </source>
</reference>
<dbReference type="Proteomes" id="UP000318538">
    <property type="component" value="Chromosome"/>
</dbReference>
<dbReference type="RefSeq" id="WP_145169024.1">
    <property type="nucleotide sequence ID" value="NZ_CP036525.1"/>
</dbReference>
<keyword evidence="4" id="KW-1185">Reference proteome</keyword>
<name>A0A517N848_9BACT</name>
<gene>
    <name evidence="3" type="ORF">K227x_16910</name>
</gene>
<evidence type="ECO:0000256" key="1">
    <source>
        <dbReference type="SAM" id="SignalP"/>
    </source>
</evidence>
<evidence type="ECO:0000313" key="4">
    <source>
        <dbReference type="Proteomes" id="UP000318538"/>
    </source>
</evidence>
<dbReference type="AlphaFoldDB" id="A0A517N848"/>
<accession>A0A517N848</accession>
<dbReference type="OrthoDB" id="281518at2"/>
<organism evidence="3 4">
    <name type="scientific">Rubripirellula lacrimiformis</name>
    <dbReference type="NCBI Taxonomy" id="1930273"/>
    <lineage>
        <taxon>Bacteria</taxon>
        <taxon>Pseudomonadati</taxon>
        <taxon>Planctomycetota</taxon>
        <taxon>Planctomycetia</taxon>
        <taxon>Pirellulales</taxon>
        <taxon>Pirellulaceae</taxon>
        <taxon>Rubripirellula</taxon>
    </lineage>
</organism>
<evidence type="ECO:0000313" key="3">
    <source>
        <dbReference type="EMBL" id="QDT03309.1"/>
    </source>
</evidence>